<feature type="transmembrane region" description="Helical" evidence="6">
    <location>
        <begin position="215"/>
        <end position="236"/>
    </location>
</feature>
<dbReference type="PANTHER" id="PTHR22911:SF6">
    <property type="entry name" value="SOLUTE CARRIER FAMILY 35 MEMBER G1"/>
    <property type="match status" value="1"/>
</dbReference>
<evidence type="ECO:0000259" key="7">
    <source>
        <dbReference type="Pfam" id="PF00892"/>
    </source>
</evidence>
<feature type="domain" description="EamA" evidence="7">
    <location>
        <begin position="12"/>
        <end position="144"/>
    </location>
</feature>
<dbReference type="EMBL" id="CP019437">
    <property type="protein sequence ID" value="AQS48058.1"/>
    <property type="molecule type" value="Genomic_DNA"/>
</dbReference>
<sequence length="298" mass="31982">MTPEPTENDNLRGSMLMILAMAGFALEDMFIKMLAGDWPVGQILAAVGLGGATIFAVLAKLKGERIFTRSLLSSALWLRNAGEIVGTGFFVSAVAFTPLAQATAIHQATPLATTLGAAIFLKERVGWRRLSAILIGFLGVMIVIRPGTDEFSMLSLLAVGAVIGLSMRDVTTRRVPRDVTSLQVATLGFFCVLPLGLLLLAVLPEPVVTPAPMDWLYLLGALAIGPVGYYALIASVRLGEIAVIMPFRYSRLAFAVVISTVVFAEPPDRWTLIGGAVIVGSGLYALWRQAKLRREGRR</sequence>
<feature type="transmembrane region" description="Helical" evidence="6">
    <location>
        <begin position="43"/>
        <end position="61"/>
    </location>
</feature>
<proteinExistence type="inferred from homology"/>
<feature type="transmembrane region" description="Helical" evidence="6">
    <location>
        <begin position="248"/>
        <end position="264"/>
    </location>
</feature>
<evidence type="ECO:0000256" key="3">
    <source>
        <dbReference type="ARBA" id="ARBA00022692"/>
    </source>
</evidence>
<feature type="transmembrane region" description="Helical" evidence="6">
    <location>
        <begin position="151"/>
        <end position="170"/>
    </location>
</feature>
<keyword evidence="4 6" id="KW-1133">Transmembrane helix</keyword>
<keyword evidence="9" id="KW-1185">Reference proteome</keyword>
<keyword evidence="3 6" id="KW-0812">Transmembrane</keyword>
<gene>
    <name evidence="8" type="ORF">BMG03_09770</name>
</gene>
<evidence type="ECO:0000313" key="8">
    <source>
        <dbReference type="EMBL" id="AQS48058.1"/>
    </source>
</evidence>
<accession>A0ABM6IGQ6</accession>
<organism evidence="8 9">
    <name type="scientific">Thioclava nitratireducens</name>
    <dbReference type="NCBI Taxonomy" id="1915078"/>
    <lineage>
        <taxon>Bacteria</taxon>
        <taxon>Pseudomonadati</taxon>
        <taxon>Pseudomonadota</taxon>
        <taxon>Alphaproteobacteria</taxon>
        <taxon>Rhodobacterales</taxon>
        <taxon>Paracoccaceae</taxon>
        <taxon>Thioclava</taxon>
    </lineage>
</organism>
<feature type="transmembrane region" description="Helical" evidence="6">
    <location>
        <begin position="270"/>
        <end position="287"/>
    </location>
</feature>
<comment type="similarity">
    <text evidence="2">Belongs to the drug/metabolite transporter (DMT) superfamily. 10 TMS drug/metabolite exporter (DME) (TC 2.A.7.3) family.</text>
</comment>
<name>A0ABM6IGQ6_9RHOB</name>
<dbReference type="InterPro" id="IPR000620">
    <property type="entry name" value="EamA_dom"/>
</dbReference>
<evidence type="ECO:0000313" key="9">
    <source>
        <dbReference type="Proteomes" id="UP000185622"/>
    </source>
</evidence>
<dbReference type="Proteomes" id="UP000185622">
    <property type="component" value="Chromosome"/>
</dbReference>
<evidence type="ECO:0000256" key="4">
    <source>
        <dbReference type="ARBA" id="ARBA00022989"/>
    </source>
</evidence>
<keyword evidence="5 6" id="KW-0472">Membrane</keyword>
<feature type="transmembrane region" description="Helical" evidence="6">
    <location>
        <begin position="126"/>
        <end position="145"/>
    </location>
</feature>
<dbReference type="InterPro" id="IPR037185">
    <property type="entry name" value="EmrE-like"/>
</dbReference>
<dbReference type="Pfam" id="PF00892">
    <property type="entry name" value="EamA"/>
    <property type="match status" value="2"/>
</dbReference>
<dbReference type="RefSeq" id="WP_075776598.1">
    <property type="nucleotide sequence ID" value="NZ_CP019437.1"/>
</dbReference>
<feature type="transmembrane region" description="Helical" evidence="6">
    <location>
        <begin position="182"/>
        <end position="203"/>
    </location>
</feature>
<dbReference type="PANTHER" id="PTHR22911">
    <property type="entry name" value="ACYL-MALONYL CONDENSING ENZYME-RELATED"/>
    <property type="match status" value="1"/>
</dbReference>
<feature type="domain" description="EamA" evidence="7">
    <location>
        <begin position="156"/>
        <end position="281"/>
    </location>
</feature>
<feature type="transmembrane region" description="Helical" evidence="6">
    <location>
        <begin position="12"/>
        <end position="31"/>
    </location>
</feature>
<evidence type="ECO:0000256" key="6">
    <source>
        <dbReference type="SAM" id="Phobius"/>
    </source>
</evidence>
<reference evidence="8 9" key="1">
    <citation type="submission" date="2017-01" db="EMBL/GenBank/DDBJ databases">
        <title>The complete genome sequence of a sulfur-oxidizing marine bacterium Thioclava sp. 25B10_4T.</title>
        <authorList>
            <person name="Liu Y."/>
            <person name="Lai Q."/>
            <person name="Shao Z."/>
        </authorList>
    </citation>
    <scope>NUCLEOTIDE SEQUENCE [LARGE SCALE GENOMIC DNA]</scope>
    <source>
        <strain evidence="8 9">25B10_4</strain>
    </source>
</reference>
<evidence type="ECO:0000256" key="5">
    <source>
        <dbReference type="ARBA" id="ARBA00023136"/>
    </source>
</evidence>
<evidence type="ECO:0000256" key="1">
    <source>
        <dbReference type="ARBA" id="ARBA00004141"/>
    </source>
</evidence>
<comment type="subcellular location">
    <subcellularLocation>
        <location evidence="1">Membrane</location>
        <topology evidence="1">Multi-pass membrane protein</topology>
    </subcellularLocation>
</comment>
<evidence type="ECO:0000256" key="2">
    <source>
        <dbReference type="ARBA" id="ARBA00009853"/>
    </source>
</evidence>
<protein>
    <submittedName>
        <fullName evidence="8">EamA family transporter</fullName>
    </submittedName>
</protein>
<dbReference type="SUPFAM" id="SSF103481">
    <property type="entry name" value="Multidrug resistance efflux transporter EmrE"/>
    <property type="match status" value="2"/>
</dbReference>